<feature type="transmembrane region" description="Helical" evidence="1">
    <location>
        <begin position="135"/>
        <end position="156"/>
    </location>
</feature>
<dbReference type="STRING" id="1120976.SAMN03080606_04287"/>
<feature type="transmembrane region" description="Helical" evidence="1">
    <location>
        <begin position="6"/>
        <end position="30"/>
    </location>
</feature>
<accession>A0A1G5LCC3</accession>
<keyword evidence="1" id="KW-0812">Transmembrane</keyword>
<dbReference type="EMBL" id="FMUS01000050">
    <property type="protein sequence ID" value="SCZ10456.1"/>
    <property type="molecule type" value="Genomic_DNA"/>
</dbReference>
<sequence length="178" mass="20288">MSKLYYWELAGLFFIFTVGALFHFAFDWLNRIKALAFLFPVNESPWEHLKMAYWPIIIFAFLEFFFLNISFNHIVVAKAVAAFSVCIAIISLHYSYKAIIGSHIVFVDIIIFFLAIALGQLLSYRILTATAPKPFAVILAYLSISVLGFMFIFFTFNPPDLFLFRASSGKSGINVIVK</sequence>
<dbReference type="OrthoDB" id="48209at2"/>
<keyword evidence="1" id="KW-1133">Transmembrane helix</keyword>
<evidence type="ECO:0000313" key="3">
    <source>
        <dbReference type="Proteomes" id="UP000198636"/>
    </source>
</evidence>
<dbReference type="Pfam" id="PF20122">
    <property type="entry name" value="DUF6512"/>
    <property type="match status" value="1"/>
</dbReference>
<evidence type="ECO:0000313" key="2">
    <source>
        <dbReference type="EMBL" id="SCZ10456.1"/>
    </source>
</evidence>
<dbReference type="Proteomes" id="UP000198636">
    <property type="component" value="Unassembled WGS sequence"/>
</dbReference>
<feature type="transmembrane region" description="Helical" evidence="1">
    <location>
        <begin position="104"/>
        <end position="123"/>
    </location>
</feature>
<keyword evidence="1" id="KW-0472">Membrane</keyword>
<name>A0A1G5LCC3_9FIRM</name>
<gene>
    <name evidence="2" type="ORF">SAMN03080606_04287</name>
</gene>
<organism evidence="2 3">
    <name type="scientific">Alkaliphilus peptidifermentans DSM 18978</name>
    <dbReference type="NCBI Taxonomy" id="1120976"/>
    <lineage>
        <taxon>Bacteria</taxon>
        <taxon>Bacillati</taxon>
        <taxon>Bacillota</taxon>
        <taxon>Clostridia</taxon>
        <taxon>Peptostreptococcales</taxon>
        <taxon>Natronincolaceae</taxon>
        <taxon>Alkaliphilus</taxon>
    </lineage>
</organism>
<proteinExistence type="predicted"/>
<feature type="transmembrane region" description="Helical" evidence="1">
    <location>
        <begin position="51"/>
        <end position="69"/>
    </location>
</feature>
<protein>
    <submittedName>
        <fullName evidence="2">Uncharacterized protein</fullName>
    </submittedName>
</protein>
<dbReference type="InterPro" id="IPR045407">
    <property type="entry name" value="DUF6512"/>
</dbReference>
<reference evidence="2 3" key="1">
    <citation type="submission" date="2016-10" db="EMBL/GenBank/DDBJ databases">
        <authorList>
            <person name="de Groot N.N."/>
        </authorList>
    </citation>
    <scope>NUCLEOTIDE SEQUENCE [LARGE SCALE GENOMIC DNA]</scope>
    <source>
        <strain evidence="2 3">DSM 18978</strain>
    </source>
</reference>
<feature type="transmembrane region" description="Helical" evidence="1">
    <location>
        <begin position="75"/>
        <end position="92"/>
    </location>
</feature>
<keyword evidence="3" id="KW-1185">Reference proteome</keyword>
<dbReference type="AlphaFoldDB" id="A0A1G5LCC3"/>
<evidence type="ECO:0000256" key="1">
    <source>
        <dbReference type="SAM" id="Phobius"/>
    </source>
</evidence>
<dbReference type="RefSeq" id="WP_091547627.1">
    <property type="nucleotide sequence ID" value="NZ_FMUS01000050.1"/>
</dbReference>